<accession>A0ABV0UXZ4</accession>
<evidence type="ECO:0000313" key="1">
    <source>
        <dbReference type="EMBL" id="MEQ2249111.1"/>
    </source>
</evidence>
<evidence type="ECO:0000313" key="2">
    <source>
        <dbReference type="Proteomes" id="UP001482620"/>
    </source>
</evidence>
<sequence>MELNFLHLNRKKTEVMVCGKIDMLTECSSATSPLNSFSCTAVENLWVLNLNKQVGAVVQSSFYHLTLISKTKPCLPHSAPLERVNHFFITSSLEYYRDAPILILVLVSGPIPCVYIYLCS</sequence>
<dbReference type="EMBL" id="JAHRIQ010084344">
    <property type="protein sequence ID" value="MEQ2249111.1"/>
    <property type="molecule type" value="Genomic_DNA"/>
</dbReference>
<dbReference type="Proteomes" id="UP001482620">
    <property type="component" value="Unassembled WGS sequence"/>
</dbReference>
<reference evidence="1 2" key="1">
    <citation type="submission" date="2021-06" db="EMBL/GenBank/DDBJ databases">
        <authorList>
            <person name="Palmer J.M."/>
        </authorList>
    </citation>
    <scope>NUCLEOTIDE SEQUENCE [LARGE SCALE GENOMIC DNA]</scope>
    <source>
        <strain evidence="2">if_2019</strain>
        <tissue evidence="1">Muscle</tissue>
    </source>
</reference>
<comment type="caution">
    <text evidence="1">The sequence shown here is derived from an EMBL/GenBank/DDBJ whole genome shotgun (WGS) entry which is preliminary data.</text>
</comment>
<organism evidence="1 2">
    <name type="scientific">Ilyodon furcidens</name>
    <name type="common">goldbreast splitfin</name>
    <dbReference type="NCBI Taxonomy" id="33524"/>
    <lineage>
        <taxon>Eukaryota</taxon>
        <taxon>Metazoa</taxon>
        <taxon>Chordata</taxon>
        <taxon>Craniata</taxon>
        <taxon>Vertebrata</taxon>
        <taxon>Euteleostomi</taxon>
        <taxon>Actinopterygii</taxon>
        <taxon>Neopterygii</taxon>
        <taxon>Teleostei</taxon>
        <taxon>Neoteleostei</taxon>
        <taxon>Acanthomorphata</taxon>
        <taxon>Ovalentaria</taxon>
        <taxon>Atherinomorphae</taxon>
        <taxon>Cyprinodontiformes</taxon>
        <taxon>Goodeidae</taxon>
        <taxon>Ilyodon</taxon>
    </lineage>
</organism>
<protein>
    <submittedName>
        <fullName evidence="1">Uncharacterized protein</fullName>
    </submittedName>
</protein>
<gene>
    <name evidence="1" type="ORF">ILYODFUR_026028</name>
</gene>
<name>A0ABV0UXZ4_9TELE</name>
<keyword evidence="2" id="KW-1185">Reference proteome</keyword>
<proteinExistence type="predicted"/>